<proteinExistence type="predicted"/>
<gene>
    <name evidence="1" type="ORF">M8044_000255</name>
</gene>
<evidence type="ECO:0008006" key="3">
    <source>
        <dbReference type="Google" id="ProtNLM"/>
    </source>
</evidence>
<sequence length="47" mass="5464">MFGLIYVTQLLSQSQLEILKKEKIKVIITLDKDETGQKRSEVLRKTT</sequence>
<comment type="caution">
    <text evidence="1">The sequence shown here is derived from an EMBL/GenBank/DDBJ whole genome shotgun (WGS) entry which is preliminary data.</text>
</comment>
<evidence type="ECO:0000313" key="1">
    <source>
        <dbReference type="EMBL" id="MDC9032034.1"/>
    </source>
</evidence>
<evidence type="ECO:0000313" key="2">
    <source>
        <dbReference type="Proteomes" id="UP001221763"/>
    </source>
</evidence>
<keyword evidence="2" id="KW-1185">Reference proteome</keyword>
<dbReference type="Proteomes" id="UP001221763">
    <property type="component" value="Unassembled WGS sequence"/>
</dbReference>
<organism evidence="1 2">
    <name type="scientific">Columbia Basin potato purple top phytoplasma</name>
    <dbReference type="NCBI Taxonomy" id="307134"/>
    <lineage>
        <taxon>Bacteria</taxon>
        <taxon>Bacillati</taxon>
        <taxon>Mycoplasmatota</taxon>
        <taxon>Mollicutes</taxon>
        <taxon>Acholeplasmatales</taxon>
        <taxon>Acholeplasmataceae</taxon>
        <taxon>Candidatus Phytoplasma</taxon>
        <taxon>16SrVI (Clover proliferation group)</taxon>
    </lineage>
</organism>
<dbReference type="EMBL" id="JANHJP010000004">
    <property type="protein sequence ID" value="MDC9032034.1"/>
    <property type="molecule type" value="Genomic_DNA"/>
</dbReference>
<accession>A0ABT5L8T9</accession>
<protein>
    <recommendedName>
        <fullName evidence="3">Toprim domain-containing protein</fullName>
    </recommendedName>
</protein>
<name>A0ABT5L8T9_9MOLU</name>
<reference evidence="1 2" key="1">
    <citation type="journal article" date="2023" name="Plant">
        <title>Draft Genome Sequence Resource of CBPPT1, a 'Candidatus Phytoplasma trifolii'-Related Strain Associated with Potato Purple Top Disease in the Columbia Basin, U.S.A.</title>
        <authorList>
            <person name="Wei W."/>
            <person name="Shao J."/>
            <person name="Bottner-Parker K.D."/>
            <person name="Zhao Y."/>
        </authorList>
    </citation>
    <scope>NUCLEOTIDE SEQUENCE [LARGE SCALE GENOMIC DNA]</scope>
    <source>
        <strain evidence="1 2">CBPPT1</strain>
    </source>
</reference>